<protein>
    <recommendedName>
        <fullName evidence="3">Terminase small subunit</fullName>
    </recommendedName>
</protein>
<comment type="caution">
    <text evidence="1">The sequence shown here is derived from an EMBL/GenBank/DDBJ whole genome shotgun (WGS) entry which is preliminary data.</text>
</comment>
<dbReference type="RefSeq" id="WP_016110945.1">
    <property type="nucleotide sequence ID" value="NZ_KB976184.1"/>
</dbReference>
<evidence type="ECO:0008006" key="3">
    <source>
        <dbReference type="Google" id="ProtNLM"/>
    </source>
</evidence>
<evidence type="ECO:0000313" key="2">
    <source>
        <dbReference type="Proteomes" id="UP000014018"/>
    </source>
</evidence>
<dbReference type="Gene3D" id="6.10.140.2160">
    <property type="match status" value="1"/>
</dbReference>
<dbReference type="AlphaFoldDB" id="A0A9W5V2E3"/>
<accession>A0A9W5V2E3</accession>
<sequence>MADLPSVKKTNGVRTTNAKLMESIKDSKTLQEWRDSADTNIMLSPNSADNERQFHIEIPQELVESMDVKQIEFIHHLIENRMNVSKASELTGISESWGRVLSNMPSSRAYLTALRNQRSAIDIVTYNELLEILSSIARGNDYDDFVNAKTNQVTQIRTPSNVRVAAAQILAKYMKILWDGNLNQTFHSTHKIVVDIEGLDDEFQELELKDITPKPDVIDFKE</sequence>
<name>A0A9W5V2E3_BACCE</name>
<dbReference type="EMBL" id="AHFB01000061">
    <property type="protein sequence ID" value="EOO33272.1"/>
    <property type="molecule type" value="Genomic_DNA"/>
</dbReference>
<gene>
    <name evidence="1" type="ORF">IIU_03385</name>
</gene>
<dbReference type="Proteomes" id="UP000014018">
    <property type="component" value="Unassembled WGS sequence"/>
</dbReference>
<proteinExistence type="predicted"/>
<evidence type="ECO:0000313" key="1">
    <source>
        <dbReference type="EMBL" id="EOO33272.1"/>
    </source>
</evidence>
<organism evidence="1 2">
    <name type="scientific">Bacillus cereus VD133</name>
    <dbReference type="NCBI Taxonomy" id="1053233"/>
    <lineage>
        <taxon>Bacteria</taxon>
        <taxon>Bacillati</taxon>
        <taxon>Bacillota</taxon>
        <taxon>Bacilli</taxon>
        <taxon>Bacillales</taxon>
        <taxon>Bacillaceae</taxon>
        <taxon>Bacillus</taxon>
        <taxon>Bacillus cereus group</taxon>
    </lineage>
</organism>
<reference evidence="1 2" key="1">
    <citation type="submission" date="2012-12" db="EMBL/GenBank/DDBJ databases">
        <title>The Genome Sequence of Bacillus cereus VD133.</title>
        <authorList>
            <consortium name="The Broad Institute Genome Sequencing Platform"/>
            <consortium name="The Broad Institute Genome Sequencing Center for Infectious Disease"/>
            <person name="Feldgarden M."/>
            <person name="Van der Auwera G.A."/>
            <person name="Mahillon J."/>
            <person name="Duprez V."/>
            <person name="Timmery S."/>
            <person name="Mattelet C."/>
            <person name="Dierick K."/>
            <person name="Sun M."/>
            <person name="Yu Z."/>
            <person name="Zhu L."/>
            <person name="Hu X."/>
            <person name="Shank E.B."/>
            <person name="Swiecicka I."/>
            <person name="Hansen B.M."/>
            <person name="Andrup L."/>
            <person name="Walker B."/>
            <person name="Young S.K."/>
            <person name="Zeng Q."/>
            <person name="Gargeya S."/>
            <person name="Fitzgerald M."/>
            <person name="Haas B."/>
            <person name="Abouelleil A."/>
            <person name="Alvarado L."/>
            <person name="Arachchi H.M."/>
            <person name="Berlin A.M."/>
            <person name="Chapman S.B."/>
            <person name="Dewar J."/>
            <person name="Goldberg J."/>
            <person name="Griggs A."/>
            <person name="Gujja S."/>
            <person name="Hansen M."/>
            <person name="Howarth C."/>
            <person name="Imamovic A."/>
            <person name="Larimer J."/>
            <person name="McCowan C."/>
            <person name="Murphy C."/>
            <person name="Neiman D."/>
            <person name="Pearson M."/>
            <person name="Priest M."/>
            <person name="Roberts A."/>
            <person name="Saif S."/>
            <person name="Shea T."/>
            <person name="Sisk P."/>
            <person name="Sykes S."/>
            <person name="Wortman J."/>
            <person name="Nusbaum C."/>
            <person name="Birren B."/>
        </authorList>
    </citation>
    <scope>NUCLEOTIDE SEQUENCE [LARGE SCALE GENOMIC DNA]</scope>
    <source>
        <strain evidence="1 2">VD133</strain>
    </source>
</reference>